<keyword evidence="3" id="KW-0238">DNA-binding</keyword>
<dbReference type="Pfam" id="PF01420">
    <property type="entry name" value="Methylase_S"/>
    <property type="match status" value="1"/>
</dbReference>
<comment type="similarity">
    <text evidence="1">Belongs to the type-I restriction system S methylase family.</text>
</comment>
<dbReference type="InterPro" id="IPR000055">
    <property type="entry name" value="Restrct_endonuc_typeI_TRD"/>
</dbReference>
<evidence type="ECO:0000313" key="6">
    <source>
        <dbReference type="Proteomes" id="UP001365846"/>
    </source>
</evidence>
<accession>A0ABU8VAE1</accession>
<keyword evidence="5" id="KW-0378">Hydrolase</keyword>
<dbReference type="RefSeq" id="WP_340355465.1">
    <property type="nucleotide sequence ID" value="NZ_JBBKZU010000001.1"/>
</dbReference>
<gene>
    <name evidence="5" type="ORF">WKW77_03760</name>
</gene>
<proteinExistence type="inferred from homology"/>
<dbReference type="GO" id="GO:0016787">
    <property type="term" value="F:hydrolase activity"/>
    <property type="evidence" value="ECO:0007669"/>
    <property type="project" value="UniProtKB-KW"/>
</dbReference>
<reference evidence="5 6" key="1">
    <citation type="submission" date="2024-03" db="EMBL/GenBank/DDBJ databases">
        <title>Novel species of the genus Variovorax.</title>
        <authorList>
            <person name="Liu Q."/>
            <person name="Xin Y.-H."/>
        </authorList>
    </citation>
    <scope>NUCLEOTIDE SEQUENCE [LARGE SCALE GENOMIC DNA]</scope>
    <source>
        <strain evidence="5 6">KACC 18899</strain>
    </source>
</reference>
<protein>
    <submittedName>
        <fullName evidence="5">Restriction endonuclease subunit S</fullName>
        <ecNumber evidence="5">3.1.21.-</ecNumber>
    </submittedName>
</protein>
<evidence type="ECO:0000256" key="2">
    <source>
        <dbReference type="ARBA" id="ARBA00022747"/>
    </source>
</evidence>
<dbReference type="CDD" id="cd17517">
    <property type="entry name" value="RMtype1_S_EcoKI_StySPI-TRD2-CR2_like"/>
    <property type="match status" value="1"/>
</dbReference>
<evidence type="ECO:0000313" key="5">
    <source>
        <dbReference type="EMBL" id="MEJ8810167.1"/>
    </source>
</evidence>
<keyword evidence="6" id="KW-1185">Reference proteome</keyword>
<evidence type="ECO:0000259" key="4">
    <source>
        <dbReference type="Pfam" id="PF01420"/>
    </source>
</evidence>
<keyword evidence="2" id="KW-0680">Restriction system</keyword>
<dbReference type="Proteomes" id="UP001365846">
    <property type="component" value="Unassembled WGS sequence"/>
</dbReference>
<sequence length="392" mass="43478">MRAPRIALREVVEAKTGTMNPSAWPDDPVTYIDVTAVDNRTKTITGARTMRGAEAPSRARRLLRTGDVLVSTVRPALNAVALVPQSLDGEVASTAFCVLRATPRVLPEYLYFFVQSASFVGGLERLAKGALYPAVTEACVFDQAMPLPSIDQQRRIADMLLCSQRALRLRRDIRERTKRLMPALYASTFGDSLANPKGWPVVPLESLLKTPPQNGLYKHRSTYGDGTPIVRIDSFRDADLCEPARLKRLRLDDSEARQYTLSEGDILVNRVNSAEHLGKSVLIRALPEPTVFESNMMRLVVDPERALPQYVASALQTTRTRQHFLRNAKRAVNQASLNQTDLKTVPIMLPPLERQSPFARYADFTASARGIEAQMISNAEATLASLLAKFFG</sequence>
<comment type="caution">
    <text evidence="5">The sequence shown here is derived from an EMBL/GenBank/DDBJ whole genome shotgun (WGS) entry which is preliminary data.</text>
</comment>
<dbReference type="SUPFAM" id="SSF116734">
    <property type="entry name" value="DNA methylase specificity domain"/>
    <property type="match status" value="2"/>
</dbReference>
<dbReference type="InterPro" id="IPR044946">
    <property type="entry name" value="Restrct_endonuc_typeI_TRD_sf"/>
</dbReference>
<keyword evidence="5" id="KW-0255">Endonuclease</keyword>
<keyword evidence="5" id="KW-0540">Nuclease</keyword>
<dbReference type="InterPro" id="IPR052021">
    <property type="entry name" value="Type-I_RS_S_subunit"/>
</dbReference>
<dbReference type="EC" id="3.1.21.-" evidence="5"/>
<name>A0ABU8VAE1_9BURK</name>
<evidence type="ECO:0000256" key="1">
    <source>
        <dbReference type="ARBA" id="ARBA00010923"/>
    </source>
</evidence>
<dbReference type="Gene3D" id="3.90.220.20">
    <property type="entry name" value="DNA methylase specificity domains"/>
    <property type="match status" value="2"/>
</dbReference>
<dbReference type="PANTHER" id="PTHR30408">
    <property type="entry name" value="TYPE-1 RESTRICTION ENZYME ECOKI SPECIFICITY PROTEIN"/>
    <property type="match status" value="1"/>
</dbReference>
<evidence type="ECO:0000256" key="3">
    <source>
        <dbReference type="ARBA" id="ARBA00023125"/>
    </source>
</evidence>
<dbReference type="EMBL" id="JBBKZU010000001">
    <property type="protein sequence ID" value="MEJ8810167.1"/>
    <property type="molecule type" value="Genomic_DNA"/>
</dbReference>
<feature type="domain" description="Type I restriction modification DNA specificity" evidence="4">
    <location>
        <begin position="196"/>
        <end position="356"/>
    </location>
</feature>
<dbReference type="GO" id="GO:0004519">
    <property type="term" value="F:endonuclease activity"/>
    <property type="evidence" value="ECO:0007669"/>
    <property type="project" value="UniProtKB-KW"/>
</dbReference>
<organism evidence="5 6">
    <name type="scientific">Variovorax ureilyticus</name>
    <dbReference type="NCBI Taxonomy" id="1836198"/>
    <lineage>
        <taxon>Bacteria</taxon>
        <taxon>Pseudomonadati</taxon>
        <taxon>Pseudomonadota</taxon>
        <taxon>Betaproteobacteria</taxon>
        <taxon>Burkholderiales</taxon>
        <taxon>Comamonadaceae</taxon>
        <taxon>Variovorax</taxon>
    </lineage>
</organism>
<dbReference type="PANTHER" id="PTHR30408:SF12">
    <property type="entry name" value="TYPE I RESTRICTION ENZYME MJAVIII SPECIFICITY SUBUNIT"/>
    <property type="match status" value="1"/>
</dbReference>